<organism evidence="4 5">
    <name type="scientific">Haloplanus vescus</name>
    <dbReference type="NCBI Taxonomy" id="555874"/>
    <lineage>
        <taxon>Archaea</taxon>
        <taxon>Methanobacteriati</taxon>
        <taxon>Methanobacteriota</taxon>
        <taxon>Stenosarchaea group</taxon>
        <taxon>Halobacteria</taxon>
        <taxon>Halobacteriales</taxon>
        <taxon>Haloferacaceae</taxon>
        <taxon>Haloplanus</taxon>
    </lineage>
</organism>
<dbReference type="PANTHER" id="PTHR11475">
    <property type="entry name" value="OXIDASE/PEROXIDASE"/>
    <property type="match status" value="1"/>
</dbReference>
<dbReference type="RefSeq" id="WP_143025204.1">
    <property type="nucleotide sequence ID" value="NZ_FNQT01000001.1"/>
</dbReference>
<evidence type="ECO:0000313" key="4">
    <source>
        <dbReference type="EMBL" id="SDZ76406.1"/>
    </source>
</evidence>
<dbReference type="STRING" id="555874.SAMN04488065_0126"/>
<dbReference type="CDD" id="cd09819">
    <property type="entry name" value="An_peroxidase_bacterial_1"/>
    <property type="match status" value="1"/>
</dbReference>
<dbReference type="PANTHER" id="PTHR11475:SF4">
    <property type="entry name" value="CHORION PEROXIDASE"/>
    <property type="match status" value="1"/>
</dbReference>
<reference evidence="4 5" key="1">
    <citation type="submission" date="2016-10" db="EMBL/GenBank/DDBJ databases">
        <authorList>
            <person name="de Groot N.N."/>
        </authorList>
    </citation>
    <scope>NUCLEOTIDE SEQUENCE [LARGE SCALE GENOMIC DNA]</scope>
    <source>
        <strain evidence="4 5">CGMCC 1.8712</strain>
    </source>
</reference>
<dbReference type="SUPFAM" id="SSF48113">
    <property type="entry name" value="Heme-dependent peroxidases"/>
    <property type="match status" value="1"/>
</dbReference>
<dbReference type="GO" id="GO:0020037">
    <property type="term" value="F:heme binding"/>
    <property type="evidence" value="ECO:0007669"/>
    <property type="project" value="InterPro"/>
</dbReference>
<dbReference type="Proteomes" id="UP000236755">
    <property type="component" value="Unassembled WGS sequence"/>
</dbReference>
<keyword evidence="5" id="KW-1185">Reference proteome</keyword>
<gene>
    <name evidence="4" type="ORF">SAMN04488065_0126</name>
</gene>
<evidence type="ECO:0000313" key="5">
    <source>
        <dbReference type="Proteomes" id="UP000236755"/>
    </source>
</evidence>
<comment type="subcellular location">
    <subcellularLocation>
        <location evidence="1">Secreted</location>
    </subcellularLocation>
</comment>
<dbReference type="Gene3D" id="1.10.640.10">
    <property type="entry name" value="Haem peroxidase domain superfamily, animal type"/>
    <property type="match status" value="1"/>
</dbReference>
<name>A0A1H3VNP2_9EURY</name>
<sequence length="575" mass="63441">MSSEYTVSGVVREPTGRPAGGVNVLVVDVDLGVDDPLGVVTAGLDGRFELSVDADDIDGPFEGEPDLRLYVFDDGKRLVDRSIEANGGDVEVTVARADAEMPTMDEVMSSMAEMHHGVGGQRGMTNTPRAPSHPGQGRFGRLFPYLDAANHDVAFLRELGLPGEALDERSADRTVDNAELPAGFVFFGQFIDHDITLDPLSSLSRQADPDAIRNFRTPRLDLDSVYGSGPEVSRFLYESPFAGGTRDRFLLAADRPDLPRNREGTALVGDPRNDENLLLSQFQYAMLNFHNAIFEWLPEDTDNHFERAQQFARWHYQWLVLEEFLPAICDEDVVDAVRDERRYYTVGREDQSYMPLEFAGAAYRFGHSQVRSRYRVNDGREGKLFGHGPDALSPGFQPTPESSAVDWPHLFEMGEATDAQRARKIDPLLSPDLLDLPFMTADEPWRRSLASRNLVRGRRLGLPSGQAVARAMGLDPLSNAELGFDAVLDEYGQPSDTEMPLWYYVLAEASEQANGEHLGVVGSRIVAEVIVGLIESDPRSFLTVQPTWTPTLPTPCSGAGDDFTTADLLAFAVGE</sequence>
<dbReference type="InterPro" id="IPR010255">
    <property type="entry name" value="Haem_peroxidase_sf"/>
</dbReference>
<keyword evidence="2" id="KW-0964">Secreted</keyword>
<dbReference type="GO" id="GO:0004601">
    <property type="term" value="F:peroxidase activity"/>
    <property type="evidence" value="ECO:0007669"/>
    <property type="project" value="UniProtKB-KW"/>
</dbReference>
<proteinExistence type="predicted"/>
<dbReference type="GO" id="GO:0006979">
    <property type="term" value="P:response to oxidative stress"/>
    <property type="evidence" value="ECO:0007669"/>
    <property type="project" value="InterPro"/>
</dbReference>
<dbReference type="EMBL" id="FNQT01000001">
    <property type="protein sequence ID" value="SDZ76406.1"/>
    <property type="molecule type" value="Genomic_DNA"/>
</dbReference>
<keyword evidence="3" id="KW-0325">Glycoprotein</keyword>
<keyword evidence="4" id="KW-0560">Oxidoreductase</keyword>
<dbReference type="GO" id="GO:0005576">
    <property type="term" value="C:extracellular region"/>
    <property type="evidence" value="ECO:0007669"/>
    <property type="project" value="UniProtKB-SubCell"/>
</dbReference>
<dbReference type="AlphaFoldDB" id="A0A1H3VNP2"/>
<dbReference type="Pfam" id="PF03098">
    <property type="entry name" value="An_peroxidase"/>
    <property type="match status" value="1"/>
</dbReference>
<accession>A0A1H3VNP2</accession>
<evidence type="ECO:0000256" key="3">
    <source>
        <dbReference type="ARBA" id="ARBA00023180"/>
    </source>
</evidence>
<dbReference type="InterPro" id="IPR019791">
    <property type="entry name" value="Haem_peroxidase_animal"/>
</dbReference>
<evidence type="ECO:0000256" key="1">
    <source>
        <dbReference type="ARBA" id="ARBA00004613"/>
    </source>
</evidence>
<dbReference type="InterPro" id="IPR037120">
    <property type="entry name" value="Haem_peroxidase_sf_animal"/>
</dbReference>
<protein>
    <submittedName>
        <fullName evidence="4">Animal haem peroxidase</fullName>
    </submittedName>
</protein>
<keyword evidence="4" id="KW-0575">Peroxidase</keyword>
<dbReference type="OrthoDB" id="321629at2157"/>
<dbReference type="PROSITE" id="PS50292">
    <property type="entry name" value="PEROXIDASE_3"/>
    <property type="match status" value="1"/>
</dbReference>
<evidence type="ECO:0000256" key="2">
    <source>
        <dbReference type="ARBA" id="ARBA00022525"/>
    </source>
</evidence>